<dbReference type="InterPro" id="IPR033724">
    <property type="entry name" value="PET_testin"/>
</dbReference>
<gene>
    <name evidence="11" type="primary">TES</name>
</gene>
<dbReference type="GO" id="GO:0005737">
    <property type="term" value="C:cytoplasm"/>
    <property type="evidence" value="ECO:0007669"/>
    <property type="project" value="UniProtKB-SubCell"/>
</dbReference>
<name>A0A034WM47_BACDO</name>
<evidence type="ECO:0000256" key="4">
    <source>
        <dbReference type="ARBA" id="ARBA00022737"/>
    </source>
</evidence>
<dbReference type="CDD" id="cd09340">
    <property type="entry name" value="LIM1_Testin_like"/>
    <property type="match status" value="1"/>
</dbReference>
<dbReference type="Pfam" id="PF06297">
    <property type="entry name" value="PET"/>
    <property type="match status" value="1"/>
</dbReference>
<feature type="domain" description="LIM zinc-binding" evidence="9">
    <location>
        <begin position="558"/>
        <end position="620"/>
    </location>
</feature>
<dbReference type="CTD" id="26136"/>
<dbReference type="FunFam" id="2.10.110.10:FF:000005">
    <property type="entry name" value="Testin isoform 1"/>
    <property type="match status" value="1"/>
</dbReference>
<keyword evidence="3 7" id="KW-0479">Metal-binding</keyword>
<evidence type="ECO:0000256" key="6">
    <source>
        <dbReference type="ARBA" id="ARBA00023038"/>
    </source>
</evidence>
<feature type="compositionally biased region" description="Low complexity" evidence="8">
    <location>
        <begin position="444"/>
        <end position="454"/>
    </location>
</feature>
<dbReference type="Gene3D" id="2.10.110.10">
    <property type="entry name" value="Cysteine Rich Protein"/>
    <property type="match status" value="3"/>
</dbReference>
<proteinExistence type="predicted"/>
<keyword evidence="2" id="KW-0963">Cytoplasm</keyword>
<dbReference type="SUPFAM" id="SSF57716">
    <property type="entry name" value="Glucocorticoid receptor-like (DNA-binding domain)"/>
    <property type="match status" value="2"/>
</dbReference>
<keyword evidence="6 7" id="KW-0440">LIM domain</keyword>
<reference evidence="11" key="1">
    <citation type="journal article" date="2014" name="BMC Genomics">
        <title>Characterizing the developmental transcriptome of the oriental fruit fly, Bactrocera dorsalis (Diptera: Tephritidae) through comparative genomic analysis with Drosophila melanogaster utilizing modENCODE datasets.</title>
        <authorList>
            <person name="Geib S.M."/>
            <person name="Calla B."/>
            <person name="Hall B."/>
            <person name="Hou S."/>
            <person name="Manoukis N.C."/>
        </authorList>
    </citation>
    <scope>NUCLEOTIDE SEQUENCE</scope>
    <source>
        <strain evidence="11">Punador</strain>
    </source>
</reference>
<dbReference type="AlphaFoldDB" id="A0A034WM47"/>
<protein>
    <submittedName>
        <fullName evidence="11">Testin</fullName>
    </submittedName>
</protein>
<dbReference type="CDD" id="cd09829">
    <property type="entry name" value="PET_testin"/>
    <property type="match status" value="1"/>
</dbReference>
<comment type="subcellular location">
    <subcellularLocation>
        <location evidence="1">Cytoplasm</location>
    </subcellularLocation>
</comment>
<dbReference type="Pfam" id="PF00412">
    <property type="entry name" value="LIM"/>
    <property type="match status" value="3"/>
</dbReference>
<dbReference type="InterPro" id="IPR001781">
    <property type="entry name" value="Znf_LIM"/>
</dbReference>
<dbReference type="SMART" id="SM00132">
    <property type="entry name" value="LIM"/>
    <property type="match status" value="3"/>
</dbReference>
<dbReference type="GeneID" id="105228458"/>
<evidence type="ECO:0000256" key="7">
    <source>
        <dbReference type="PROSITE-ProRule" id="PRU00125"/>
    </source>
</evidence>
<dbReference type="PANTHER" id="PTHR24211:SF22">
    <property type="entry name" value="TESTIN"/>
    <property type="match status" value="1"/>
</dbReference>
<organism evidence="11">
    <name type="scientific">Bactrocera dorsalis</name>
    <name type="common">Oriental fruit fly</name>
    <name type="synonym">Dacus dorsalis</name>
    <dbReference type="NCBI Taxonomy" id="27457"/>
    <lineage>
        <taxon>Eukaryota</taxon>
        <taxon>Metazoa</taxon>
        <taxon>Ecdysozoa</taxon>
        <taxon>Arthropoda</taxon>
        <taxon>Hexapoda</taxon>
        <taxon>Insecta</taxon>
        <taxon>Pterygota</taxon>
        <taxon>Neoptera</taxon>
        <taxon>Endopterygota</taxon>
        <taxon>Diptera</taxon>
        <taxon>Brachycera</taxon>
        <taxon>Muscomorpha</taxon>
        <taxon>Tephritoidea</taxon>
        <taxon>Tephritidae</taxon>
        <taxon>Bactrocera</taxon>
        <taxon>Bactrocera</taxon>
    </lineage>
</organism>
<dbReference type="CDD" id="cd09341">
    <property type="entry name" value="LIM2_Testin_like"/>
    <property type="match status" value="1"/>
</dbReference>
<evidence type="ECO:0000256" key="2">
    <source>
        <dbReference type="ARBA" id="ARBA00022490"/>
    </source>
</evidence>
<dbReference type="InterPro" id="IPR047120">
    <property type="entry name" value="Pk/Esn/Tes"/>
</dbReference>
<evidence type="ECO:0000256" key="1">
    <source>
        <dbReference type="ARBA" id="ARBA00004496"/>
    </source>
</evidence>
<feature type="domain" description="PET" evidence="10">
    <location>
        <begin position="94"/>
        <end position="201"/>
    </location>
</feature>
<feature type="domain" description="LIM zinc-binding" evidence="9">
    <location>
        <begin position="492"/>
        <end position="557"/>
    </location>
</feature>
<dbReference type="PROSITE" id="PS00478">
    <property type="entry name" value="LIM_DOMAIN_1"/>
    <property type="match status" value="2"/>
</dbReference>
<keyword evidence="5 7" id="KW-0862">Zinc</keyword>
<evidence type="ECO:0000259" key="9">
    <source>
        <dbReference type="PROSITE" id="PS50023"/>
    </source>
</evidence>
<dbReference type="OrthoDB" id="10069167at2759"/>
<dbReference type="KEGG" id="bdr:105228458"/>
<evidence type="ECO:0000256" key="8">
    <source>
        <dbReference type="SAM" id="MobiDB-lite"/>
    </source>
</evidence>
<dbReference type="PANTHER" id="PTHR24211">
    <property type="entry name" value="LIM DOMAIN-CONTAINING PROTEIN"/>
    <property type="match status" value="1"/>
</dbReference>
<keyword evidence="4" id="KW-0677">Repeat</keyword>
<feature type="region of interest" description="Disordered" evidence="8">
    <location>
        <begin position="435"/>
        <end position="454"/>
    </location>
</feature>
<dbReference type="PROSITE" id="PS51303">
    <property type="entry name" value="PET"/>
    <property type="match status" value="1"/>
</dbReference>
<dbReference type="EMBL" id="GAKP01003263">
    <property type="protein sequence ID" value="JAC55689.1"/>
    <property type="molecule type" value="Transcribed_RNA"/>
</dbReference>
<dbReference type="InterPro" id="IPR010442">
    <property type="entry name" value="PET_domain"/>
</dbReference>
<dbReference type="PROSITE" id="PS50023">
    <property type="entry name" value="LIM_DOMAIN_2"/>
    <property type="match status" value="2"/>
</dbReference>
<sequence length="682" mass="75168">MNVRGNSENCVEEPVAPEWLSKLERRRENLQRATKLSHEVGAGAPCGECGDKCPGLDLHFWRKVCRNCKCRKDQHKCVDDDLSSWAQFEILGQICSKPAFIKIKALASQPVQVDWVPPNTMPDVISDYMEKLGAAKVPIAGSDAAQKRKQQLEFQVPPHDLNAALCDNLTDAEAAQLQQYVVKIRENCVGQGVVVRIGNMGIGFVEYITPQQQQDQQHMLTGIDAYNMPMHMQQAPFNAALINDTNDLSFHSPLPVKNAANARFSAQMRQETPARKLKFGTLCNMANNCGLPVNVDYERDAVFAQILHADPLKQALENKSMGLPTSQAVIISQAQMLPDFMNASILGPATKQKLKDIGVNVKAVQSALLNSPFYDALYDTLKQNDIKFDECRVLAPIQALREELLVNKPVAEELSSFVTQLPNSAAIMYTSPSENSLGKGGLSGSNSNDSGFGSKASTPVGGADMLTGAGLPSAFQQMRLTNKEPLPPAPMVNCRDCAKPIPLGEVAVKAERAGKEIAWHPECFKCYTCRELLADLVYFFHGGQVYCGRDLAINLKIPRCKACDELIFTKEYTAAEGATFHIKHFCCYHCDTPLAGQQYIPDEKTNMPLCLKCYNEFFAATCQRCNRQIEPTDQGVAWGDVHWHSVCFICAGVDCGKSLIGGRFCVKQKMPFCSPTCVRSII</sequence>
<evidence type="ECO:0000256" key="5">
    <source>
        <dbReference type="ARBA" id="ARBA00022833"/>
    </source>
</evidence>
<accession>A0A034WM47</accession>
<dbReference type="GO" id="GO:0008270">
    <property type="term" value="F:zinc ion binding"/>
    <property type="evidence" value="ECO:0007669"/>
    <property type="project" value="InterPro"/>
</dbReference>
<evidence type="ECO:0000259" key="10">
    <source>
        <dbReference type="PROSITE" id="PS51303"/>
    </source>
</evidence>
<evidence type="ECO:0000256" key="3">
    <source>
        <dbReference type="ARBA" id="ARBA00022723"/>
    </source>
</evidence>
<dbReference type="RefSeq" id="XP_011206606.2">
    <property type="nucleotide sequence ID" value="XM_011208304.4"/>
</dbReference>
<evidence type="ECO:0000313" key="11">
    <source>
        <dbReference type="EMBL" id="JAC55689.1"/>
    </source>
</evidence>